<dbReference type="Gramene" id="PRQ60428">
    <property type="protein sequence ID" value="PRQ60428"/>
    <property type="gene ID" value="RchiOBHm_Chr1g0381081"/>
</dbReference>
<proteinExistence type="predicted"/>
<evidence type="ECO:0000313" key="1">
    <source>
        <dbReference type="EMBL" id="PRQ60428.1"/>
    </source>
</evidence>
<dbReference type="InterPro" id="IPR000358">
    <property type="entry name" value="RNR_small_fam"/>
</dbReference>
<dbReference type="GO" id="GO:0009263">
    <property type="term" value="P:deoxyribonucleotide biosynthetic process"/>
    <property type="evidence" value="ECO:0007669"/>
    <property type="project" value="InterPro"/>
</dbReference>
<dbReference type="STRING" id="74649.A0A2P6SP13"/>
<dbReference type="EC" id="1.17.4.-" evidence="1"/>
<dbReference type="GO" id="GO:0016491">
    <property type="term" value="F:oxidoreductase activity"/>
    <property type="evidence" value="ECO:0007669"/>
    <property type="project" value="UniProtKB-KW"/>
</dbReference>
<protein>
    <submittedName>
        <fullName evidence="1">Putative oxidoreductase</fullName>
        <ecNumber evidence="1">1.17.4.-</ecNumber>
    </submittedName>
</protein>
<dbReference type="SUPFAM" id="SSF47240">
    <property type="entry name" value="Ferritin-like"/>
    <property type="match status" value="1"/>
</dbReference>
<dbReference type="InterPro" id="IPR012348">
    <property type="entry name" value="RNR-like"/>
</dbReference>
<organism evidence="1 2">
    <name type="scientific">Rosa chinensis</name>
    <name type="common">China rose</name>
    <dbReference type="NCBI Taxonomy" id="74649"/>
    <lineage>
        <taxon>Eukaryota</taxon>
        <taxon>Viridiplantae</taxon>
        <taxon>Streptophyta</taxon>
        <taxon>Embryophyta</taxon>
        <taxon>Tracheophyta</taxon>
        <taxon>Spermatophyta</taxon>
        <taxon>Magnoliopsida</taxon>
        <taxon>eudicotyledons</taxon>
        <taxon>Gunneridae</taxon>
        <taxon>Pentapetalae</taxon>
        <taxon>rosids</taxon>
        <taxon>fabids</taxon>
        <taxon>Rosales</taxon>
        <taxon>Rosaceae</taxon>
        <taxon>Rosoideae</taxon>
        <taxon>Rosoideae incertae sedis</taxon>
        <taxon>Rosa</taxon>
    </lineage>
</organism>
<gene>
    <name evidence="1" type="ORF">RchiOBHm_Chr1g0381081</name>
</gene>
<keyword evidence="2" id="KW-1185">Reference proteome</keyword>
<dbReference type="AlphaFoldDB" id="A0A2P6SP13"/>
<dbReference type="InterPro" id="IPR009078">
    <property type="entry name" value="Ferritin-like_SF"/>
</dbReference>
<dbReference type="Pfam" id="PF00268">
    <property type="entry name" value="Ribonuc_red_sm"/>
    <property type="match status" value="1"/>
</dbReference>
<accession>A0A2P6SP13</accession>
<dbReference type="Proteomes" id="UP000238479">
    <property type="component" value="Chromosome 1"/>
</dbReference>
<keyword evidence="1" id="KW-0560">Oxidoreductase</keyword>
<dbReference type="Gene3D" id="1.10.620.20">
    <property type="entry name" value="Ribonucleotide Reductase, subunit A"/>
    <property type="match status" value="1"/>
</dbReference>
<name>A0A2P6SP13_ROSCH</name>
<evidence type="ECO:0000313" key="2">
    <source>
        <dbReference type="Proteomes" id="UP000238479"/>
    </source>
</evidence>
<dbReference type="EMBL" id="PDCK01000039">
    <property type="protein sequence ID" value="PRQ60428.1"/>
    <property type="molecule type" value="Genomic_DNA"/>
</dbReference>
<reference evidence="1 2" key="1">
    <citation type="journal article" date="2018" name="Nat. Genet.">
        <title>The Rosa genome provides new insights in the design of modern roses.</title>
        <authorList>
            <person name="Bendahmane M."/>
        </authorList>
    </citation>
    <scope>NUCLEOTIDE SEQUENCE [LARGE SCALE GENOMIC DNA]</scope>
    <source>
        <strain evidence="2">cv. Old Blush</strain>
    </source>
</reference>
<comment type="caution">
    <text evidence="1">The sequence shown here is derived from an EMBL/GenBank/DDBJ whole genome shotgun (WGS) entry which is preliminary data.</text>
</comment>
<sequence length="40" mass="4899">MFPVRYQQLWEMYNKAKASFWTAEEVDLSQDVQQWDCGRL</sequence>